<feature type="compositionally biased region" description="Pro residues" evidence="1">
    <location>
        <begin position="932"/>
        <end position="947"/>
    </location>
</feature>
<feature type="compositionally biased region" description="Low complexity" evidence="1">
    <location>
        <begin position="1028"/>
        <end position="1054"/>
    </location>
</feature>
<feature type="region of interest" description="Disordered" evidence="1">
    <location>
        <begin position="391"/>
        <end position="419"/>
    </location>
</feature>
<feature type="compositionally biased region" description="Low complexity" evidence="1">
    <location>
        <begin position="259"/>
        <end position="269"/>
    </location>
</feature>
<comment type="caution">
    <text evidence="3">The sequence shown here is derived from an EMBL/GenBank/DDBJ whole genome shotgun (WGS) entry which is preliminary data.</text>
</comment>
<feature type="compositionally biased region" description="Low complexity" evidence="1">
    <location>
        <begin position="955"/>
        <end position="972"/>
    </location>
</feature>
<feature type="compositionally biased region" description="Low complexity" evidence="1">
    <location>
        <begin position="892"/>
        <end position="905"/>
    </location>
</feature>
<feature type="compositionally biased region" description="Polar residues" evidence="1">
    <location>
        <begin position="282"/>
        <end position="295"/>
    </location>
</feature>
<dbReference type="Pfam" id="PF10382">
    <property type="entry name" value="ZGRF1-like_N"/>
    <property type="match status" value="1"/>
</dbReference>
<dbReference type="Proteomes" id="UP000242525">
    <property type="component" value="Unassembled WGS sequence"/>
</dbReference>
<feature type="compositionally biased region" description="Low complexity" evidence="1">
    <location>
        <begin position="183"/>
        <end position="197"/>
    </location>
</feature>
<feature type="compositionally biased region" description="Basic and acidic residues" evidence="1">
    <location>
        <begin position="154"/>
        <end position="163"/>
    </location>
</feature>
<evidence type="ECO:0000256" key="1">
    <source>
        <dbReference type="SAM" id="MobiDB-lite"/>
    </source>
</evidence>
<sequence length="1120" mass="119540">MVSSTTTPIGVPSSSRASNSGLETPHAVRKYSVLYTAKIHNKNPPSQDGVLFYYTQNWRLRLYDCDNQGNMGMEIALDFRKVDLHEGDEFILAGKYRVIVDELLSSEAVVGPPPLGGGQRVPARGREAIDEEAGSSKRKRGGQLLRPGELAHGQSDRALRDVIRAQNESMNEQRRRQGRRGNRQWSATAAVTPAVPTRSSGRSWQQELQQKLEQQLQSRLHEHQKQNQNQQHYQQEQQPPQKRPDRKVHPQSVPAPLIQKTKPVQPPKQQLHHQPEGRLLQPPQQRNNSRSTSSADLAAISRLDDALGDFEDLKFLSEFSDRPDLTPGSDDGDVKVLGVTHPVPVSTIPMPPNTPHQQKGKTPPELFKSTNSSGDKHLASINKGSHIITQLPEKTSRPPPERVVPTNTTSTIKSSAGSVSSRNSVAKSFLEPLRPPSFSKSHFPTASGLTGGLGSTSGGGGLRCLQGISSGAIPRLPLGRPQPTIGASNINNDRRGRKNASKNNIDDGDDFRTISANVPADLEQLEAKLNTSLQQDKKSSLGTKNSNEASSSPGGQGHSVIGVKAGDNDGIDVEMLELEGSSASKSKTLAPRLDELDYDIDEIDFFSDCEPDAAPAALLKPVNNESRLPSSGQTAPARPHNPSPSPDQGATTPDADFEDYDFRDEIDLSFASSNRQPMTTTKGAELRDINPVDADHNNKGNDKSADTQMAEEMSEIDIDERSGGQQDSDLPDDFFEDESEDSGGMLLASSLEPQSPVKAIVQSGLVDPTDDNDGNAVAMSQGPSLSVPSTGTSSVVEIQPPSSSSVPVVAVSASSSTPLINSPKQDSQDPVALTNLSGDAATAAAGESDSTQGLTSGSHQGPDVEETTRSFTEIDLLAHARDPAPDEPFPAAPSARPATRALPTPESAAAPPQHPTKSHHPAAVTRGEVVVAPPPLPRATPPLPPVPHMASIGQSSVSSPLPLPKPAAAESSRLPPATDTLSTVQEITAATAAKISVDSAPLLPPQTSFGRPKKRATHGSVNATITDNSPSVTPSGNNNNNNNNDSNSNSKNNPQFVPPVSRAQLLQRQRHHGAAAGAAAQGLKQKEERGHFTHPVVLVAEDYGAWTAETMDLFSWRPSS</sequence>
<feature type="compositionally biased region" description="Acidic residues" evidence="1">
    <location>
        <begin position="655"/>
        <end position="664"/>
    </location>
</feature>
<gene>
    <name evidence="3" type="ORF">BN980_GECA01s10779g</name>
</gene>
<feature type="compositionally biased region" description="Basic and acidic residues" evidence="1">
    <location>
        <begin position="684"/>
        <end position="705"/>
    </location>
</feature>
<feature type="domain" description="5'-3' DNA helicase ZGRF1-like N-terminal" evidence="2">
    <location>
        <begin position="28"/>
        <end position="106"/>
    </location>
</feature>
<feature type="compositionally biased region" description="Polar residues" evidence="1">
    <location>
        <begin position="781"/>
        <end position="792"/>
    </location>
</feature>
<feature type="region of interest" description="Disordered" evidence="1">
    <location>
        <begin position="473"/>
        <end position="512"/>
    </location>
</feature>
<dbReference type="AlphaFoldDB" id="A0A0J9X3D4"/>
<feature type="region of interest" description="Disordered" evidence="1">
    <location>
        <begin position="109"/>
        <end position="295"/>
    </location>
</feature>
<organism evidence="3 4">
    <name type="scientific">Geotrichum candidum</name>
    <name type="common">Oospora lactis</name>
    <name type="synonym">Dipodascus geotrichum</name>
    <dbReference type="NCBI Taxonomy" id="1173061"/>
    <lineage>
        <taxon>Eukaryota</taxon>
        <taxon>Fungi</taxon>
        <taxon>Dikarya</taxon>
        <taxon>Ascomycota</taxon>
        <taxon>Saccharomycotina</taxon>
        <taxon>Dipodascomycetes</taxon>
        <taxon>Dipodascales</taxon>
        <taxon>Dipodascaceae</taxon>
        <taxon>Geotrichum</taxon>
    </lineage>
</organism>
<feature type="compositionally biased region" description="Polar residues" evidence="1">
    <location>
        <begin position="623"/>
        <end position="634"/>
    </location>
</feature>
<feature type="compositionally biased region" description="Low complexity" evidence="1">
    <location>
        <begin position="226"/>
        <end position="240"/>
    </location>
</feature>
<reference evidence="3" key="1">
    <citation type="submission" date="2014-03" db="EMBL/GenBank/DDBJ databases">
        <authorList>
            <person name="Casaregola S."/>
        </authorList>
    </citation>
    <scope>NUCLEOTIDE SEQUENCE [LARGE SCALE GENOMIC DNA]</scope>
    <source>
        <strain evidence="3">CLIB 918</strain>
    </source>
</reference>
<feature type="compositionally biased region" description="Polar residues" evidence="1">
    <location>
        <begin position="532"/>
        <end position="553"/>
    </location>
</feature>
<feature type="compositionally biased region" description="Polar residues" evidence="1">
    <location>
        <begin position="848"/>
        <end position="859"/>
    </location>
</feature>
<feature type="region of interest" description="Disordered" evidence="1">
    <location>
        <begin position="532"/>
        <end position="566"/>
    </location>
</feature>
<evidence type="ECO:0000313" key="3">
    <source>
        <dbReference type="EMBL" id="CDO51694.1"/>
    </source>
</evidence>
<name>A0A0J9X3D4_GEOCN</name>
<evidence type="ECO:0000313" key="4">
    <source>
        <dbReference type="Proteomes" id="UP000242525"/>
    </source>
</evidence>
<feature type="compositionally biased region" description="Polar residues" evidence="1">
    <location>
        <begin position="670"/>
        <end position="682"/>
    </location>
</feature>
<feature type="compositionally biased region" description="Low complexity" evidence="1">
    <location>
        <begin position="205"/>
        <end position="217"/>
    </location>
</feature>
<feature type="region of interest" description="Disordered" evidence="1">
    <location>
        <begin position="616"/>
        <end position="979"/>
    </location>
</feature>
<keyword evidence="4" id="KW-1185">Reference proteome</keyword>
<proteinExistence type="predicted"/>
<protein>
    <recommendedName>
        <fullName evidence="2">5'-3' DNA helicase ZGRF1-like N-terminal domain-containing protein</fullName>
    </recommendedName>
</protein>
<feature type="region of interest" description="Disordered" evidence="1">
    <location>
        <begin position="1"/>
        <end position="23"/>
    </location>
</feature>
<feature type="region of interest" description="Disordered" evidence="1">
    <location>
        <begin position="1000"/>
        <end position="1086"/>
    </location>
</feature>
<feature type="compositionally biased region" description="Low complexity" evidence="1">
    <location>
        <begin position="793"/>
        <end position="816"/>
    </location>
</feature>
<feature type="compositionally biased region" description="Acidic residues" evidence="1">
    <location>
        <begin position="729"/>
        <end position="741"/>
    </location>
</feature>
<evidence type="ECO:0000259" key="2">
    <source>
        <dbReference type="Pfam" id="PF10382"/>
    </source>
</evidence>
<feature type="region of interest" description="Disordered" evidence="1">
    <location>
        <begin position="344"/>
        <end position="379"/>
    </location>
</feature>
<dbReference type="InterPro" id="IPR018838">
    <property type="entry name" value="ZGRF1-like_N"/>
</dbReference>
<feature type="compositionally biased region" description="Polar residues" evidence="1">
    <location>
        <begin position="1"/>
        <end position="22"/>
    </location>
</feature>
<accession>A0A0J9X3D4</accession>
<dbReference type="EMBL" id="CCBN010000001">
    <property type="protein sequence ID" value="CDO51694.1"/>
    <property type="molecule type" value="Genomic_DNA"/>
</dbReference>